<comment type="caution">
    <text evidence="2">The sequence shown here is derived from an EMBL/GenBank/DDBJ whole genome shotgun (WGS) entry which is preliminary data.</text>
</comment>
<reference evidence="3" key="1">
    <citation type="submission" date="2024-07" db="EMBL/GenBank/DDBJ databases">
        <title>Two chromosome-level genome assemblies of Korean endemic species Abeliophyllum distichum and Forsythia ovata (Oleaceae).</title>
        <authorList>
            <person name="Jang H."/>
        </authorList>
    </citation>
    <scope>NUCLEOTIDE SEQUENCE [LARGE SCALE GENOMIC DNA]</scope>
</reference>
<keyword evidence="3" id="KW-1185">Reference proteome</keyword>
<evidence type="ECO:0000256" key="1">
    <source>
        <dbReference type="SAM" id="MobiDB-lite"/>
    </source>
</evidence>
<accession>A0ABD1U8U6</accession>
<sequence>MCRLIIASITIPPVAIPTTNSVDTPPLDDSDGGKGGDLYVPGVDEDVFLLGEDGEFPHVDGNGGKGGDLDGEDGVGTVGDGAELVRGGVEAGGAGVLEGGGGGDDAGRGEVTGFNEKFSEAKNLVSADREAMIDEVTEKIVQDLILLGATAVEDKLQRGWVLRHSCR</sequence>
<dbReference type="Proteomes" id="UP001604277">
    <property type="component" value="Unassembled WGS sequence"/>
</dbReference>
<protein>
    <submittedName>
        <fullName evidence="2">Phospholipid-transporting ATPase</fullName>
    </submittedName>
</protein>
<proteinExistence type="predicted"/>
<feature type="region of interest" description="Disordered" evidence="1">
    <location>
        <begin position="15"/>
        <end position="37"/>
    </location>
</feature>
<dbReference type="EMBL" id="JBFOLJ010000007">
    <property type="protein sequence ID" value="KAL2521424.1"/>
    <property type="molecule type" value="Genomic_DNA"/>
</dbReference>
<name>A0ABD1U8U6_9LAMI</name>
<gene>
    <name evidence="2" type="ORF">Fot_25347</name>
</gene>
<evidence type="ECO:0000313" key="3">
    <source>
        <dbReference type="Proteomes" id="UP001604277"/>
    </source>
</evidence>
<organism evidence="2 3">
    <name type="scientific">Forsythia ovata</name>
    <dbReference type="NCBI Taxonomy" id="205694"/>
    <lineage>
        <taxon>Eukaryota</taxon>
        <taxon>Viridiplantae</taxon>
        <taxon>Streptophyta</taxon>
        <taxon>Embryophyta</taxon>
        <taxon>Tracheophyta</taxon>
        <taxon>Spermatophyta</taxon>
        <taxon>Magnoliopsida</taxon>
        <taxon>eudicotyledons</taxon>
        <taxon>Gunneridae</taxon>
        <taxon>Pentapetalae</taxon>
        <taxon>asterids</taxon>
        <taxon>lamiids</taxon>
        <taxon>Lamiales</taxon>
        <taxon>Oleaceae</taxon>
        <taxon>Forsythieae</taxon>
        <taxon>Forsythia</taxon>
    </lineage>
</organism>
<dbReference type="AlphaFoldDB" id="A0ABD1U8U6"/>
<feature type="region of interest" description="Disordered" evidence="1">
    <location>
        <begin position="53"/>
        <end position="80"/>
    </location>
</feature>
<evidence type="ECO:0000313" key="2">
    <source>
        <dbReference type="EMBL" id="KAL2521424.1"/>
    </source>
</evidence>